<dbReference type="PROSITE" id="PS51007">
    <property type="entry name" value="CYTC"/>
    <property type="match status" value="1"/>
</dbReference>
<evidence type="ECO:0000256" key="3">
    <source>
        <dbReference type="ARBA" id="ARBA00022723"/>
    </source>
</evidence>
<reference evidence="10 11" key="1">
    <citation type="submission" date="2016-09" db="EMBL/GenBank/DDBJ databases">
        <title>Phylogenomics of Achromobacter.</title>
        <authorList>
            <person name="Jeukens J."/>
            <person name="Freschi L."/>
            <person name="Vincent A.T."/>
            <person name="Emond-Rheault J.-G."/>
            <person name="Kukavica-Ibrulj I."/>
            <person name="Charette S.J."/>
            <person name="Levesque R.C."/>
        </authorList>
    </citation>
    <scope>NUCLEOTIDE SEQUENCE [LARGE SCALE GENOMIC DNA]</scope>
    <source>
        <strain evidence="10 11">AUS488</strain>
    </source>
</reference>
<gene>
    <name evidence="10" type="ORF">BIZ92_14740</name>
    <name evidence="9" type="ORF">O9570_13875</name>
</gene>
<evidence type="ECO:0000313" key="9">
    <source>
        <dbReference type="EMBL" id="MCZ8402539.1"/>
    </source>
</evidence>
<evidence type="ECO:0000256" key="6">
    <source>
        <dbReference type="PROSITE-ProRule" id="PRU00433"/>
    </source>
</evidence>
<sequence>MNRTMLALAGATLAISGAAAQAQDLVAGKAVFEKFQCASCHGADAKTAVDPAYPTLAGQHADYLVHALKAYRRGASGSAATANVRKNPIMGAFATQLSDQDISNVAAWLSSLPSDLGVRK</sequence>
<dbReference type="GO" id="GO:0009055">
    <property type="term" value="F:electron transfer activity"/>
    <property type="evidence" value="ECO:0007669"/>
    <property type="project" value="InterPro"/>
</dbReference>
<accession>A0A0D6GDZ2</accession>
<evidence type="ECO:0000313" key="11">
    <source>
        <dbReference type="Proteomes" id="UP000187251"/>
    </source>
</evidence>
<keyword evidence="7" id="KW-0732">Signal</keyword>
<dbReference type="PANTHER" id="PTHR33751:SF9">
    <property type="entry name" value="CYTOCHROME C4"/>
    <property type="match status" value="1"/>
</dbReference>
<dbReference type="SUPFAM" id="SSF46626">
    <property type="entry name" value="Cytochrome c"/>
    <property type="match status" value="1"/>
</dbReference>
<feature type="signal peptide" evidence="7">
    <location>
        <begin position="1"/>
        <end position="22"/>
    </location>
</feature>
<accession>A0A0M7FQ10</accession>
<dbReference type="PRINTS" id="PR00605">
    <property type="entry name" value="CYTCHROMECIC"/>
</dbReference>
<dbReference type="Pfam" id="PF00034">
    <property type="entry name" value="Cytochrom_C"/>
    <property type="match status" value="1"/>
</dbReference>
<proteinExistence type="predicted"/>
<dbReference type="OrthoDB" id="8777614at2"/>
<dbReference type="GO" id="GO:0005506">
    <property type="term" value="F:iron ion binding"/>
    <property type="evidence" value="ECO:0007669"/>
    <property type="project" value="InterPro"/>
</dbReference>
<dbReference type="AlphaFoldDB" id="A0A0D6GDZ2"/>
<dbReference type="PANTHER" id="PTHR33751">
    <property type="entry name" value="CBB3-TYPE CYTOCHROME C OXIDASE SUBUNIT FIXP"/>
    <property type="match status" value="1"/>
</dbReference>
<dbReference type="GO" id="GO:0020037">
    <property type="term" value="F:heme binding"/>
    <property type="evidence" value="ECO:0007669"/>
    <property type="project" value="InterPro"/>
</dbReference>
<dbReference type="Proteomes" id="UP001141992">
    <property type="component" value="Unassembled WGS sequence"/>
</dbReference>
<keyword evidence="1" id="KW-0813">Transport</keyword>
<reference evidence="9" key="2">
    <citation type="submission" date="2022-12" db="EMBL/GenBank/DDBJ databases">
        <authorList>
            <person name="Voronina O.L."/>
            <person name="Kunda M.S."/>
            <person name="Ryzhova N."/>
            <person name="Aksenova E.I."/>
        </authorList>
    </citation>
    <scope>NUCLEOTIDE SEQUENCE</scope>
    <source>
        <strain evidence="9">SCCH136:Ach223948</strain>
    </source>
</reference>
<dbReference type="EMBL" id="JAPZVI010000009">
    <property type="protein sequence ID" value="MCZ8402539.1"/>
    <property type="molecule type" value="Genomic_DNA"/>
</dbReference>
<dbReference type="InterPro" id="IPR009056">
    <property type="entry name" value="Cyt_c-like_dom"/>
</dbReference>
<evidence type="ECO:0000259" key="8">
    <source>
        <dbReference type="PROSITE" id="PS51007"/>
    </source>
</evidence>
<keyword evidence="5 6" id="KW-0408">Iron</keyword>
<comment type="caution">
    <text evidence="10">The sequence shown here is derived from an EMBL/GenBank/DDBJ whole genome shotgun (WGS) entry which is preliminary data.</text>
</comment>
<evidence type="ECO:0000256" key="7">
    <source>
        <dbReference type="SAM" id="SignalP"/>
    </source>
</evidence>
<dbReference type="eggNOG" id="COG2863">
    <property type="taxonomic scope" value="Bacteria"/>
</dbReference>
<keyword evidence="2 6" id="KW-0349">Heme</keyword>
<feature type="domain" description="Cytochrome c" evidence="8">
    <location>
        <begin position="23"/>
        <end position="113"/>
    </location>
</feature>
<evidence type="ECO:0000256" key="2">
    <source>
        <dbReference type="ARBA" id="ARBA00022617"/>
    </source>
</evidence>
<evidence type="ECO:0000256" key="4">
    <source>
        <dbReference type="ARBA" id="ARBA00022982"/>
    </source>
</evidence>
<keyword evidence="3 6" id="KW-0479">Metal-binding</keyword>
<feature type="chain" id="PRO_5009788264" evidence="7">
    <location>
        <begin position="23"/>
        <end position="120"/>
    </location>
</feature>
<dbReference type="GeneID" id="75274886"/>
<dbReference type="PATRIC" id="fig|85698.15.peg.4250"/>
<dbReference type="Gene3D" id="1.10.760.10">
    <property type="entry name" value="Cytochrome c-like domain"/>
    <property type="match status" value="1"/>
</dbReference>
<dbReference type="RefSeq" id="WP_026382324.1">
    <property type="nucleotide sequence ID" value="NZ_AP028040.1"/>
</dbReference>
<evidence type="ECO:0000256" key="5">
    <source>
        <dbReference type="ARBA" id="ARBA00023004"/>
    </source>
</evidence>
<name>A0A0D6GDZ2_ALCXX</name>
<organism evidence="10 11">
    <name type="scientific">Alcaligenes xylosoxydans xylosoxydans</name>
    <name type="common">Achromobacter xylosoxidans</name>
    <dbReference type="NCBI Taxonomy" id="85698"/>
    <lineage>
        <taxon>Bacteria</taxon>
        <taxon>Pseudomonadati</taxon>
        <taxon>Pseudomonadota</taxon>
        <taxon>Betaproteobacteria</taxon>
        <taxon>Burkholderiales</taxon>
        <taxon>Alcaligenaceae</taxon>
        <taxon>Achromobacter</taxon>
    </lineage>
</organism>
<dbReference type="InterPro" id="IPR036909">
    <property type="entry name" value="Cyt_c-like_dom_sf"/>
</dbReference>
<evidence type="ECO:0000256" key="1">
    <source>
        <dbReference type="ARBA" id="ARBA00022448"/>
    </source>
</evidence>
<dbReference type="InterPro" id="IPR050597">
    <property type="entry name" value="Cytochrome_c_Oxidase_Subunit"/>
</dbReference>
<dbReference type="EMBL" id="MJMN01000046">
    <property type="protein sequence ID" value="OMG79365.1"/>
    <property type="molecule type" value="Genomic_DNA"/>
</dbReference>
<dbReference type="InterPro" id="IPR008168">
    <property type="entry name" value="Cyt_C_IC"/>
</dbReference>
<dbReference type="KEGG" id="axx:ERS451415_01222"/>
<protein>
    <submittedName>
        <fullName evidence="9 10">Cytochrome</fullName>
    </submittedName>
</protein>
<keyword evidence="4" id="KW-0249">Electron transport</keyword>
<dbReference type="Proteomes" id="UP000187251">
    <property type="component" value="Unassembled WGS sequence"/>
</dbReference>
<evidence type="ECO:0000313" key="10">
    <source>
        <dbReference type="EMBL" id="OMG79365.1"/>
    </source>
</evidence>